<dbReference type="Proteomes" id="UP000000226">
    <property type="component" value="Chromosome 1"/>
</dbReference>
<name>V7CTK9_PHAVU</name>
<dbReference type="eggNOG" id="ENOG502S11Y">
    <property type="taxonomic scope" value="Eukaryota"/>
</dbReference>
<gene>
    <name evidence="2" type="ORF">PHAVU_001G009600g</name>
</gene>
<dbReference type="PANTHER" id="PTHR48226:SF1">
    <property type="entry name" value="WAS_WASL-INTERACTING PROTEIN FAMILY MEMBER 1"/>
    <property type="match status" value="1"/>
</dbReference>
<feature type="signal peptide" evidence="1">
    <location>
        <begin position="1"/>
        <end position="24"/>
    </location>
</feature>
<dbReference type="EMBL" id="CM002288">
    <property type="protein sequence ID" value="ESW32693.1"/>
    <property type="molecule type" value="Genomic_DNA"/>
</dbReference>
<reference evidence="3" key="1">
    <citation type="journal article" date="2014" name="Nat. Genet.">
        <title>A reference genome for common bean and genome-wide analysis of dual domestications.</title>
        <authorList>
            <person name="Schmutz J."/>
            <person name="McClean P.E."/>
            <person name="Mamidi S."/>
            <person name="Wu G.A."/>
            <person name="Cannon S.B."/>
            <person name="Grimwood J."/>
            <person name="Jenkins J."/>
            <person name="Shu S."/>
            <person name="Song Q."/>
            <person name="Chavarro C."/>
            <person name="Torres-Torres M."/>
            <person name="Geffroy V."/>
            <person name="Moghaddam S.M."/>
            <person name="Gao D."/>
            <person name="Abernathy B."/>
            <person name="Barry K."/>
            <person name="Blair M."/>
            <person name="Brick M.A."/>
            <person name="Chovatia M."/>
            <person name="Gepts P."/>
            <person name="Goodstein D.M."/>
            <person name="Gonzales M."/>
            <person name="Hellsten U."/>
            <person name="Hyten D.L."/>
            <person name="Jia G."/>
            <person name="Kelly J.D."/>
            <person name="Kudrna D."/>
            <person name="Lee R."/>
            <person name="Richard M.M."/>
            <person name="Miklas P.N."/>
            <person name="Osorno J.M."/>
            <person name="Rodrigues J."/>
            <person name="Thareau V."/>
            <person name="Urrea C.A."/>
            <person name="Wang M."/>
            <person name="Yu Y."/>
            <person name="Zhang M."/>
            <person name="Wing R.A."/>
            <person name="Cregan P.B."/>
            <person name="Rokhsar D.S."/>
            <person name="Jackson S.A."/>
        </authorList>
    </citation>
    <scope>NUCLEOTIDE SEQUENCE [LARGE SCALE GENOMIC DNA]</scope>
    <source>
        <strain evidence="3">cv. G19833</strain>
    </source>
</reference>
<dbReference type="OMA" id="MFEKEEY"/>
<protein>
    <submittedName>
        <fullName evidence="2">Uncharacterized protein</fullName>
    </submittedName>
</protein>
<dbReference type="AlphaFoldDB" id="V7CTK9"/>
<keyword evidence="3" id="KW-1185">Reference proteome</keyword>
<evidence type="ECO:0000313" key="2">
    <source>
        <dbReference type="EMBL" id="ESW32693.1"/>
    </source>
</evidence>
<accession>V7CTK9</accession>
<feature type="chain" id="PRO_5004756146" evidence="1">
    <location>
        <begin position="25"/>
        <end position="150"/>
    </location>
</feature>
<keyword evidence="1" id="KW-0732">Signal</keyword>
<proteinExistence type="predicted"/>
<dbReference type="PANTHER" id="PTHR48226">
    <property type="entry name" value="OS06G0326200 PROTEIN"/>
    <property type="match status" value="1"/>
</dbReference>
<sequence>MATNLRSFGVLFLLFVVTMVGHRGEEVKNGTSHHTQGNATLATLSHQGENHELKGKHNASSNEVLFNTSKDSWYYKGGWWKWGCGGEARHGKGKHRHHHTSNKEEYRIGEFAQCMARTRCHGMRLDCPLHCGGPCFYDCLHMCKSHCRRP</sequence>
<dbReference type="OrthoDB" id="1113775at2759"/>
<organism evidence="2 3">
    <name type="scientific">Phaseolus vulgaris</name>
    <name type="common">Kidney bean</name>
    <name type="synonym">French bean</name>
    <dbReference type="NCBI Taxonomy" id="3885"/>
    <lineage>
        <taxon>Eukaryota</taxon>
        <taxon>Viridiplantae</taxon>
        <taxon>Streptophyta</taxon>
        <taxon>Embryophyta</taxon>
        <taxon>Tracheophyta</taxon>
        <taxon>Spermatophyta</taxon>
        <taxon>Magnoliopsida</taxon>
        <taxon>eudicotyledons</taxon>
        <taxon>Gunneridae</taxon>
        <taxon>Pentapetalae</taxon>
        <taxon>rosids</taxon>
        <taxon>fabids</taxon>
        <taxon>Fabales</taxon>
        <taxon>Fabaceae</taxon>
        <taxon>Papilionoideae</taxon>
        <taxon>50 kb inversion clade</taxon>
        <taxon>NPAAA clade</taxon>
        <taxon>indigoferoid/millettioid clade</taxon>
        <taxon>Phaseoleae</taxon>
        <taxon>Phaseolus</taxon>
    </lineage>
</organism>
<dbReference type="GO" id="GO:0005884">
    <property type="term" value="C:actin filament"/>
    <property type="evidence" value="ECO:0007669"/>
    <property type="project" value="TreeGrafter"/>
</dbReference>
<dbReference type="Gramene" id="ESW32693">
    <property type="protein sequence ID" value="ESW32693"/>
    <property type="gene ID" value="PHAVU_001G009600g"/>
</dbReference>
<dbReference type="InterPro" id="IPR053099">
    <property type="entry name" value="WAS/WASL-interacting_domain"/>
</dbReference>
<dbReference type="GO" id="GO:0030048">
    <property type="term" value="P:actin filament-based movement"/>
    <property type="evidence" value="ECO:0007669"/>
    <property type="project" value="TreeGrafter"/>
</dbReference>
<evidence type="ECO:0000313" key="3">
    <source>
        <dbReference type="Proteomes" id="UP000000226"/>
    </source>
</evidence>
<evidence type="ECO:0000256" key="1">
    <source>
        <dbReference type="SAM" id="SignalP"/>
    </source>
</evidence>